<reference evidence="2" key="1">
    <citation type="submission" date="2020-01" db="EMBL/GenBank/DDBJ databases">
        <title>Insect and environment-associated Actinomycetes.</title>
        <authorList>
            <person name="Currrie C."/>
            <person name="Chevrette M."/>
            <person name="Carlson C."/>
            <person name="Stubbendieck R."/>
            <person name="Wendt-Pienkowski E."/>
        </authorList>
    </citation>
    <scope>NUCLEOTIDE SEQUENCE</scope>
    <source>
        <strain evidence="2">SID505</strain>
    </source>
</reference>
<evidence type="ECO:0000256" key="1">
    <source>
        <dbReference type="SAM" id="Phobius"/>
    </source>
</evidence>
<dbReference type="RefSeq" id="WP_164260541.1">
    <property type="nucleotide sequence ID" value="NZ_JAAGMK010000946.1"/>
</dbReference>
<dbReference type="AlphaFoldDB" id="A0A6G3T1D6"/>
<keyword evidence="1" id="KW-1133">Transmembrane helix</keyword>
<keyword evidence="1" id="KW-0812">Transmembrane</keyword>
<evidence type="ECO:0008006" key="3">
    <source>
        <dbReference type="Google" id="ProtNLM"/>
    </source>
</evidence>
<dbReference type="InterPro" id="IPR049978">
    <property type="entry name" value="SCO6880-like"/>
</dbReference>
<sequence length="498" mass="53263">MTDLSVAPITVKFPHRSRRGILLGLSLPQLVLVSCSLALLLMTVISAGLLGAVALAPLWAVSGALVVIRRHGRSLIDWAPIVIRYAHRRRTGQTLWLARPVTRPRQDGVLHLPGTTASLKVVTPGDSANGASAVHDPHQQTLTAIARVTSRAFALLDPTTQNHNVASWGRALAGIARTGHIATVQVLERTVPDNGDTLARHWARSGQPQAPVAGQIYSELVASAGPAAAPHEVYLAISLDLKAARRLISQAGGGLPAAFTVMEQTTSSIAQAARNAGLQVTGWLTSREIAAVIRTAYDPKALAALQQWSETGRAEADPAAAGPVVQFEEYDRLSTDSARHTTYWVENWPRTEMGAGFLHGIMFTPGVRRSLSLIYVPQGLESALRDVQRKKSAILADANERARRGQVDSEEDSVEYADVKTRERQLIAGHADVALTGLVTVTAETDALLDAACAQIETVAITAGVDLRRLNYQQPSAFTLAALPLARTEAQKKYGLAA</sequence>
<name>A0A6G3T1D6_STRAQ</name>
<comment type="caution">
    <text evidence="2">The sequence shown here is derived from an EMBL/GenBank/DDBJ whole genome shotgun (WGS) entry which is preliminary data.</text>
</comment>
<accession>A0A6G3T1D6</accession>
<dbReference type="EMBL" id="JAAGMK010000946">
    <property type="protein sequence ID" value="NEB88981.1"/>
    <property type="molecule type" value="Genomic_DNA"/>
</dbReference>
<proteinExistence type="predicted"/>
<organism evidence="2">
    <name type="scientific">Streptomyces anulatus</name>
    <name type="common">Streptomyces chrysomallus</name>
    <dbReference type="NCBI Taxonomy" id="1892"/>
    <lineage>
        <taxon>Bacteria</taxon>
        <taxon>Bacillati</taxon>
        <taxon>Actinomycetota</taxon>
        <taxon>Actinomycetes</taxon>
        <taxon>Kitasatosporales</taxon>
        <taxon>Streptomycetaceae</taxon>
        <taxon>Streptomyces</taxon>
    </lineage>
</organism>
<feature type="transmembrane region" description="Helical" evidence="1">
    <location>
        <begin position="21"/>
        <end position="41"/>
    </location>
</feature>
<evidence type="ECO:0000313" key="2">
    <source>
        <dbReference type="EMBL" id="NEB88981.1"/>
    </source>
</evidence>
<protein>
    <recommendedName>
        <fullName evidence="3">PrgI family protein</fullName>
    </recommendedName>
</protein>
<gene>
    <name evidence="2" type="ORF">G3I43_33175</name>
</gene>
<dbReference type="NCBIfam" id="NF042935">
    <property type="entry name" value="SCO6880_fam"/>
    <property type="match status" value="1"/>
</dbReference>
<feature type="transmembrane region" description="Helical" evidence="1">
    <location>
        <begin position="47"/>
        <end position="68"/>
    </location>
</feature>
<keyword evidence="1" id="KW-0472">Membrane</keyword>